<keyword evidence="3 5" id="KW-0378">Hydrolase</keyword>
<dbReference type="GO" id="GO:0019807">
    <property type="term" value="F:aspartoacylase activity"/>
    <property type="evidence" value="ECO:0007669"/>
    <property type="project" value="UniProtKB-EC"/>
</dbReference>
<dbReference type="Gene3D" id="3.40.630.10">
    <property type="entry name" value="Zn peptidases"/>
    <property type="match status" value="1"/>
</dbReference>
<dbReference type="InterPro" id="IPR050178">
    <property type="entry name" value="AspA/AstE_fam"/>
</dbReference>
<dbReference type="Pfam" id="PF24827">
    <property type="entry name" value="AstE_AspA_cat"/>
    <property type="match status" value="1"/>
</dbReference>
<evidence type="ECO:0000313" key="9">
    <source>
        <dbReference type="Proteomes" id="UP000660380"/>
    </source>
</evidence>
<dbReference type="EMBL" id="JACJTA010000053">
    <property type="protein sequence ID" value="MBD2607005.1"/>
    <property type="molecule type" value="Genomic_DNA"/>
</dbReference>
<reference evidence="8 9" key="1">
    <citation type="journal article" date="2020" name="ISME J.">
        <title>Comparative genomics reveals insights into cyanobacterial evolution and habitat adaptation.</title>
        <authorList>
            <person name="Chen M.Y."/>
            <person name="Teng W.K."/>
            <person name="Zhao L."/>
            <person name="Hu C.X."/>
            <person name="Zhou Y.K."/>
            <person name="Han B.P."/>
            <person name="Song L.R."/>
            <person name="Shu W.S."/>
        </authorList>
    </citation>
    <scope>NUCLEOTIDE SEQUENCE [LARGE SCALE GENOMIC DNA]</scope>
    <source>
        <strain evidence="8 9">FACHB-248</strain>
    </source>
</reference>
<evidence type="ECO:0000256" key="2">
    <source>
        <dbReference type="ARBA" id="ARBA00022723"/>
    </source>
</evidence>
<evidence type="ECO:0000256" key="1">
    <source>
        <dbReference type="ARBA" id="ARBA00006173"/>
    </source>
</evidence>
<dbReference type="EC" id="3.5.1.15" evidence="5"/>
<name>A0ABR8GU52_9CYAN</name>
<comment type="cofactor">
    <cofactor evidence="5">
        <name>Zn(2+)</name>
        <dbReference type="ChEBI" id="CHEBI:29105"/>
    </cofactor>
    <text evidence="5">Binds 1 zinc ion per subunit.</text>
</comment>
<dbReference type="PIRSF" id="PIRSF018001">
    <property type="entry name" value="Aspartoacylase"/>
    <property type="match status" value="1"/>
</dbReference>
<dbReference type="SUPFAM" id="SSF53187">
    <property type="entry name" value="Zn-dependent exopeptidases"/>
    <property type="match status" value="1"/>
</dbReference>
<dbReference type="Gene3D" id="2.20.25.160">
    <property type="match status" value="1"/>
</dbReference>
<evidence type="ECO:0000256" key="4">
    <source>
        <dbReference type="ARBA" id="ARBA00022833"/>
    </source>
</evidence>
<keyword evidence="4 5" id="KW-0862">Zinc</keyword>
<feature type="binding site" evidence="5">
    <location>
        <position position="275"/>
    </location>
    <ligand>
        <name>substrate</name>
    </ligand>
</feature>
<feature type="domain" description="AstE/AspA barrel-sandwich hybrid" evidence="6">
    <location>
        <begin position="206"/>
        <end position="287"/>
    </location>
</feature>
<dbReference type="Proteomes" id="UP000660380">
    <property type="component" value="Unassembled WGS sequence"/>
</dbReference>
<feature type="binding site" evidence="5">
    <location>
        <position position="17"/>
    </location>
    <ligand>
        <name>Zn(2+)</name>
        <dbReference type="ChEBI" id="CHEBI:29105"/>
    </ligand>
</feature>
<feature type="binding site" evidence="5">
    <location>
        <position position="14"/>
    </location>
    <ligand>
        <name>Zn(2+)</name>
        <dbReference type="ChEBI" id="CHEBI:29105"/>
    </ligand>
</feature>
<protein>
    <recommendedName>
        <fullName evidence="5">Probable aspartoacylase</fullName>
        <ecNumber evidence="5">3.5.1.15</ecNumber>
    </recommendedName>
</protein>
<evidence type="ECO:0000256" key="5">
    <source>
        <dbReference type="HAMAP-Rule" id="MF_00704"/>
    </source>
</evidence>
<feature type="binding site" evidence="5">
    <location>
        <position position="106"/>
    </location>
    <ligand>
        <name>Zn(2+)</name>
        <dbReference type="ChEBI" id="CHEBI:29105"/>
    </ligand>
</feature>
<dbReference type="InterPro" id="IPR007036">
    <property type="entry name" value="Aste_AspA_hybrid_dom"/>
</dbReference>
<comment type="catalytic activity">
    <reaction evidence="5">
        <text>an N-acyl-L-aspartate + H2O = a carboxylate + L-aspartate</text>
        <dbReference type="Rhea" id="RHEA:10872"/>
        <dbReference type="ChEBI" id="CHEBI:15377"/>
        <dbReference type="ChEBI" id="CHEBI:29067"/>
        <dbReference type="ChEBI" id="CHEBI:29991"/>
        <dbReference type="ChEBI" id="CHEBI:58497"/>
        <dbReference type="EC" id="3.5.1.15"/>
    </reaction>
</comment>
<dbReference type="CDD" id="cd06909">
    <property type="entry name" value="M14_ASPA"/>
    <property type="match status" value="1"/>
</dbReference>
<dbReference type="InterPro" id="IPR055438">
    <property type="entry name" value="AstE_AspA_cat"/>
</dbReference>
<organism evidence="8 9">
    <name type="scientific">Scytonema hofmannii FACHB-248</name>
    <dbReference type="NCBI Taxonomy" id="1842502"/>
    <lineage>
        <taxon>Bacteria</taxon>
        <taxon>Bacillati</taxon>
        <taxon>Cyanobacteriota</taxon>
        <taxon>Cyanophyceae</taxon>
        <taxon>Nostocales</taxon>
        <taxon>Scytonemataceae</taxon>
        <taxon>Scytonema</taxon>
    </lineage>
</organism>
<proteinExistence type="inferred from homology"/>
<feature type="binding site" evidence="5">
    <location>
        <position position="56"/>
    </location>
    <ligand>
        <name>substrate</name>
    </ligand>
</feature>
<dbReference type="PANTHER" id="PTHR15162:SF7">
    <property type="entry name" value="SUCCINYLGLUTAMATE DESUCCINYLASE"/>
    <property type="match status" value="1"/>
</dbReference>
<feature type="domain" description="Succinylglutamate desuccinylase/Aspartoacylase catalytic" evidence="7">
    <location>
        <begin position="4"/>
        <end position="192"/>
    </location>
</feature>
<dbReference type="NCBIfam" id="NF002601">
    <property type="entry name" value="PRK02259.1"/>
    <property type="match status" value="1"/>
</dbReference>
<dbReference type="RefSeq" id="WP_029631754.1">
    <property type="nucleotide sequence ID" value="NZ_JACJTA010000053.1"/>
</dbReference>
<sequence length="299" mass="33743">MNKINRVAIVGGTHGNEFTGVYLIKKFEQQLNLVKRPSFETLTLLGNPEAFKESRRYIDRDLNRSFFSQDLQNSTLTGYEEMRAKVIEKMLGPKGKSQVDVIIDLHSTTANMGLSILLGELHPFTLQLAAYLTSINPEVKVCYTQLKQESNLLRSLCNFGFAIEVGPVAQAVLNAELFQKTEELVYAVLDYLERSNQGIIENINTPLTVYRYASVIDFPRNEHGEIKAMIHPQLQFQDYQALHPGDPIFLTFDGKAIAYDGTSTVYPIFINEAAYYEKGIAMCLTEKQQLEVIPTLSSD</sequence>
<keyword evidence="9" id="KW-1185">Reference proteome</keyword>
<comment type="similarity">
    <text evidence="1 5">Belongs to the AspA/AstE family. Aspartoacylase subfamily.</text>
</comment>
<gene>
    <name evidence="8" type="ORF">H6G81_21365</name>
</gene>
<evidence type="ECO:0000256" key="3">
    <source>
        <dbReference type="ARBA" id="ARBA00022801"/>
    </source>
</evidence>
<feature type="binding site" evidence="5">
    <location>
        <position position="164"/>
    </location>
    <ligand>
        <name>substrate</name>
    </ligand>
</feature>
<dbReference type="PANTHER" id="PTHR15162">
    <property type="entry name" value="ASPARTOACYLASE"/>
    <property type="match status" value="1"/>
</dbReference>
<evidence type="ECO:0000259" key="6">
    <source>
        <dbReference type="Pfam" id="PF04952"/>
    </source>
</evidence>
<accession>A0ABR8GU52</accession>
<comment type="caution">
    <text evidence="8">The sequence shown here is derived from an EMBL/GenBank/DDBJ whole genome shotgun (WGS) entry which is preliminary data.</text>
</comment>
<keyword evidence="2 5" id="KW-0479">Metal-binding</keyword>
<evidence type="ECO:0000313" key="8">
    <source>
        <dbReference type="EMBL" id="MBD2607005.1"/>
    </source>
</evidence>
<dbReference type="HAMAP" id="MF_00704">
    <property type="entry name" value="Aspartoacylase"/>
    <property type="match status" value="1"/>
</dbReference>
<dbReference type="Pfam" id="PF04952">
    <property type="entry name" value="AstE_AspA_hybrid"/>
    <property type="match status" value="1"/>
</dbReference>
<feature type="binding site" evidence="5">
    <location>
        <begin position="63"/>
        <end position="64"/>
    </location>
    <ligand>
        <name>substrate</name>
    </ligand>
</feature>
<dbReference type="InterPro" id="IPR016708">
    <property type="entry name" value="Aspartoacylase"/>
</dbReference>
<evidence type="ECO:0000259" key="7">
    <source>
        <dbReference type="Pfam" id="PF24827"/>
    </source>
</evidence>